<dbReference type="Pfam" id="PF21117">
    <property type="entry name" value="MRB1590_C"/>
    <property type="match status" value="1"/>
</dbReference>
<dbReference type="RefSeq" id="WP_067558257.1">
    <property type="nucleotide sequence ID" value="NZ_CAMUMN010000069.1"/>
</dbReference>
<dbReference type="AlphaFoldDB" id="A0A140DWM9"/>
<dbReference type="PANTHER" id="PTHR38149">
    <property type="entry name" value="ATPASE"/>
    <property type="match status" value="1"/>
</dbReference>
<dbReference type="GO" id="GO:0003796">
    <property type="term" value="F:lysozyme activity"/>
    <property type="evidence" value="ECO:0007669"/>
    <property type="project" value="UniProtKB-EC"/>
</dbReference>
<dbReference type="EMBL" id="CP011391">
    <property type="protein sequence ID" value="AMK55056.1"/>
    <property type="molecule type" value="Genomic_DNA"/>
</dbReference>
<dbReference type="Pfam" id="PF20446">
    <property type="entry name" value="ABC_N"/>
    <property type="match status" value="1"/>
</dbReference>
<dbReference type="KEGG" id="fro:AALO17_19220"/>
<dbReference type="InterPro" id="IPR049069">
    <property type="entry name" value="MRB1590-like_C"/>
</dbReference>
<keyword evidence="4" id="KW-0378">Hydrolase</keyword>
<dbReference type="EC" id="3.2.1.17" evidence="4"/>
<dbReference type="Pfam" id="PF09818">
    <property type="entry name" value="ABC_ATPase"/>
    <property type="match status" value="1"/>
</dbReference>
<keyword evidence="5" id="KW-1185">Reference proteome</keyword>
<keyword evidence="4" id="KW-0326">Glycosidase</keyword>
<dbReference type="InterPro" id="IPR046833">
    <property type="entry name" value="ABC_N"/>
</dbReference>
<proteinExistence type="predicted"/>
<gene>
    <name evidence="4" type="ORF">AALO17_19220</name>
</gene>
<dbReference type="Gene3D" id="3.40.50.300">
    <property type="entry name" value="P-loop containing nucleotide triphosphate hydrolases"/>
    <property type="match status" value="1"/>
</dbReference>
<feature type="domain" description="ATPase of the ABC class C-terminal" evidence="1">
    <location>
        <begin position="172"/>
        <end position="441"/>
    </location>
</feature>
<feature type="domain" description="MRB1590-like C-terminal" evidence="3">
    <location>
        <begin position="464"/>
        <end position="558"/>
    </location>
</feature>
<sequence>MNTAQDLKEILRRIEGRPYPAYKDTRGTYAFGPFLLSIDHVQGDPFAAPSDVSVLVKDPGFPAEILRTRQTRIAAEDRILRFFGQALHRQSRPGKGSGKSGKLSVTRPGQEILERTSCHLYEDGSVRVRFNIGFPANGRRILARELERILFVTLPTVVNESLIYKNYTPKMKEELQETWQLAMDQTAIRNQLKVLDLAAFVADGSILPRESGVSQKPMQEAVAFAAPESLAVEVETPFRGRIRGLGIRKGVTLIAGGGYHGKSTLLEALERGVYDHIAGDGRELVITDETAVKSRAEDGRSVQDVNISGFITNLPNGKDTVAFSTEDASGSTSQAAGLAEAIEAGTKTLLMDEDTSAANFMIRDNLMQEVVHGDQEPIIPFMDRVRELYEKDGISTILVAGSSGAFFSKADTVIQMDQYVPLDITEKAKDAAKAYVFREKENLQPFDCRSVRIPHRVKESERSKVRSRGMDTISVDRQDIDMRYVEQLVDPEQLAAIGQLLKLANREIVDDSRTLTEVVDVLEDRMNAGALDETVRGHGARPRKQEILAAFNRQRFQKITPDRKQQTADKLE</sequence>
<evidence type="ECO:0000259" key="1">
    <source>
        <dbReference type="Pfam" id="PF09818"/>
    </source>
</evidence>
<name>A0A140DWM9_9FIRM</name>
<evidence type="ECO:0000259" key="2">
    <source>
        <dbReference type="Pfam" id="PF20446"/>
    </source>
</evidence>
<organism evidence="4 5">
    <name type="scientific">Faecalibaculum rodentium</name>
    <dbReference type="NCBI Taxonomy" id="1702221"/>
    <lineage>
        <taxon>Bacteria</taxon>
        <taxon>Bacillati</taxon>
        <taxon>Bacillota</taxon>
        <taxon>Erysipelotrichia</taxon>
        <taxon>Erysipelotrichales</taxon>
        <taxon>Erysipelotrichaceae</taxon>
        <taxon>Faecalibaculum</taxon>
    </lineage>
</organism>
<feature type="domain" description="ATPase of the ABC class N-terminal" evidence="2">
    <location>
        <begin position="5"/>
        <end position="164"/>
    </location>
</feature>
<dbReference type="Proteomes" id="UP000069771">
    <property type="component" value="Chromosome"/>
</dbReference>
<dbReference type="InterPro" id="IPR019195">
    <property type="entry name" value="ABC_ATPase_put"/>
</dbReference>
<dbReference type="PATRIC" id="fig|1702221.3.peg.1873"/>
<dbReference type="SUPFAM" id="SSF52540">
    <property type="entry name" value="P-loop containing nucleoside triphosphate hydrolases"/>
    <property type="match status" value="1"/>
</dbReference>
<dbReference type="PANTHER" id="PTHR38149:SF1">
    <property type="entry name" value="ATPASE"/>
    <property type="match status" value="1"/>
</dbReference>
<evidence type="ECO:0000313" key="5">
    <source>
        <dbReference type="Proteomes" id="UP000069771"/>
    </source>
</evidence>
<dbReference type="GeneID" id="78478538"/>
<evidence type="ECO:0000259" key="3">
    <source>
        <dbReference type="Pfam" id="PF21117"/>
    </source>
</evidence>
<dbReference type="OrthoDB" id="9809999at2"/>
<accession>A0A140DWM9</accession>
<reference evidence="4 5" key="1">
    <citation type="journal article" date="2016" name="Gut Pathog.">
        <title>Whole genome sequencing of "Faecalibaculum rodentium" ALO17, isolated from C57BL/6J laboratory mouse feces.</title>
        <authorList>
            <person name="Lim S."/>
            <person name="Chang D.H."/>
            <person name="Ahn S."/>
            <person name="Kim B.C."/>
        </authorList>
    </citation>
    <scope>NUCLEOTIDE SEQUENCE [LARGE SCALE GENOMIC DNA]</scope>
    <source>
        <strain evidence="4 5">Alo17</strain>
    </source>
</reference>
<protein>
    <submittedName>
        <fullName evidence="4">Lysozyme</fullName>
        <ecNumber evidence="4">3.2.1.17</ecNumber>
    </submittedName>
</protein>
<dbReference type="STRING" id="1702221.AALO17_19220"/>
<evidence type="ECO:0000313" key="4">
    <source>
        <dbReference type="EMBL" id="AMK55056.1"/>
    </source>
</evidence>
<dbReference type="InterPro" id="IPR027417">
    <property type="entry name" value="P-loop_NTPase"/>
</dbReference>
<dbReference type="InterPro" id="IPR046834">
    <property type="entry name" value="ABC_ATPase_C"/>
</dbReference>